<evidence type="ECO:0000256" key="1">
    <source>
        <dbReference type="SAM" id="MobiDB-lite"/>
    </source>
</evidence>
<feature type="transmembrane region" description="Helical" evidence="2">
    <location>
        <begin position="85"/>
        <end position="108"/>
    </location>
</feature>
<organism evidence="3 4">
    <name type="scientific">Bifidobacterium vansinderenii</name>
    <dbReference type="NCBI Taxonomy" id="1984871"/>
    <lineage>
        <taxon>Bacteria</taxon>
        <taxon>Bacillati</taxon>
        <taxon>Actinomycetota</taxon>
        <taxon>Actinomycetes</taxon>
        <taxon>Bifidobacteriales</taxon>
        <taxon>Bifidobacteriaceae</taxon>
        <taxon>Bifidobacterium</taxon>
    </lineage>
</organism>
<keyword evidence="4" id="KW-1185">Reference proteome</keyword>
<dbReference type="RefSeq" id="WP_093960100.1">
    <property type="nucleotide sequence ID" value="NZ_NEWD01000007.1"/>
</dbReference>
<dbReference type="Proteomes" id="UP000215433">
    <property type="component" value="Unassembled WGS sequence"/>
</dbReference>
<evidence type="ECO:0000256" key="2">
    <source>
        <dbReference type="SAM" id="Phobius"/>
    </source>
</evidence>
<name>A0A229VZE5_9BIFI</name>
<evidence type="ECO:0000313" key="4">
    <source>
        <dbReference type="Proteomes" id="UP000215433"/>
    </source>
</evidence>
<feature type="compositionally biased region" description="Basic and acidic residues" evidence="1">
    <location>
        <begin position="9"/>
        <end position="21"/>
    </location>
</feature>
<reference evidence="3 4" key="1">
    <citation type="submission" date="2017-05" db="EMBL/GenBank/DDBJ databases">
        <title>Bifidobacterium vansinderenii sp. nov.</title>
        <authorList>
            <person name="Lugli G.A."/>
            <person name="Duranti S."/>
            <person name="Mangifesta M."/>
        </authorList>
    </citation>
    <scope>NUCLEOTIDE SEQUENCE [LARGE SCALE GENOMIC DNA]</scope>
    <source>
        <strain evidence="3 4">Tam10B</strain>
    </source>
</reference>
<keyword evidence="2" id="KW-1133">Transmembrane helix</keyword>
<feature type="transmembrane region" description="Helical" evidence="2">
    <location>
        <begin position="120"/>
        <end position="145"/>
    </location>
</feature>
<dbReference type="OrthoDB" id="9836144at2"/>
<proteinExistence type="predicted"/>
<feature type="transmembrane region" description="Helical" evidence="2">
    <location>
        <begin position="165"/>
        <end position="183"/>
    </location>
</feature>
<sequence length="190" mass="20597">MVFPTPFPDNDHEHAYIHDDGMPNSVPSTDMPSTAPNEEQPFRHSSSTQYIAPQPVLQPAPQQPGMAAYAAAPTPNPRPWSVCSIISFAAAVPCMMTVWFVAGLFLEFRRHDSYTEYGTLEAIVVALLSFFLVPGCLLSLITGIIGVVSSRTPNQLTGLRPRGGWMAIVGIVLSLLVLGYVVLRVSGPFI</sequence>
<accession>A0A229VZE5</accession>
<gene>
    <name evidence="3" type="ORF">Tam10B_0945</name>
</gene>
<evidence type="ECO:0000313" key="3">
    <source>
        <dbReference type="EMBL" id="OXN00988.1"/>
    </source>
</evidence>
<comment type="caution">
    <text evidence="3">The sequence shown here is derived from an EMBL/GenBank/DDBJ whole genome shotgun (WGS) entry which is preliminary data.</text>
</comment>
<keyword evidence="2" id="KW-0812">Transmembrane</keyword>
<protein>
    <submittedName>
        <fullName evidence="3">Uncharacterized protein</fullName>
    </submittedName>
</protein>
<keyword evidence="2" id="KW-0472">Membrane</keyword>
<dbReference type="AlphaFoldDB" id="A0A229VZE5"/>
<dbReference type="EMBL" id="NEWD01000007">
    <property type="protein sequence ID" value="OXN00988.1"/>
    <property type="molecule type" value="Genomic_DNA"/>
</dbReference>
<feature type="region of interest" description="Disordered" evidence="1">
    <location>
        <begin position="1"/>
        <end position="45"/>
    </location>
</feature>
<feature type="compositionally biased region" description="Polar residues" evidence="1">
    <location>
        <begin position="25"/>
        <end position="45"/>
    </location>
</feature>